<dbReference type="PANTHER" id="PTHR21137:SF35">
    <property type="entry name" value="ODORANT RECEPTOR 19A-RELATED"/>
    <property type="match status" value="1"/>
</dbReference>
<dbReference type="GO" id="GO:0005886">
    <property type="term" value="C:plasma membrane"/>
    <property type="evidence" value="ECO:0007669"/>
    <property type="project" value="UniProtKB-SubCell"/>
</dbReference>
<gene>
    <name evidence="11" type="ORF">KQX54_021696</name>
</gene>
<feature type="transmembrane region" description="Helical" evidence="10">
    <location>
        <begin position="328"/>
        <end position="347"/>
    </location>
</feature>
<protein>
    <recommendedName>
        <fullName evidence="13">Odorant receptor</fullName>
    </recommendedName>
</protein>
<evidence type="ECO:0000256" key="8">
    <source>
        <dbReference type="ARBA" id="ARBA00023170"/>
    </source>
</evidence>
<dbReference type="GO" id="GO:0004984">
    <property type="term" value="F:olfactory receptor activity"/>
    <property type="evidence" value="ECO:0007669"/>
    <property type="project" value="InterPro"/>
</dbReference>
<evidence type="ECO:0000256" key="3">
    <source>
        <dbReference type="ARBA" id="ARBA00022606"/>
    </source>
</evidence>
<feature type="transmembrane region" description="Helical" evidence="10">
    <location>
        <begin position="180"/>
        <end position="201"/>
    </location>
</feature>
<dbReference type="GO" id="GO:0007165">
    <property type="term" value="P:signal transduction"/>
    <property type="evidence" value="ECO:0007669"/>
    <property type="project" value="UniProtKB-KW"/>
</dbReference>
<feature type="transmembrane region" description="Helical" evidence="10">
    <location>
        <begin position="299"/>
        <end position="322"/>
    </location>
</feature>
<feature type="transmembrane region" description="Helical" evidence="10">
    <location>
        <begin position="86"/>
        <end position="108"/>
    </location>
</feature>
<feature type="transmembrane region" description="Helical" evidence="10">
    <location>
        <begin position="384"/>
        <end position="403"/>
    </location>
</feature>
<dbReference type="AlphaFoldDB" id="A0AAV7J7A7"/>
<evidence type="ECO:0000256" key="7">
    <source>
        <dbReference type="ARBA" id="ARBA00023136"/>
    </source>
</evidence>
<feature type="transmembrane region" description="Helical" evidence="10">
    <location>
        <begin position="450"/>
        <end position="477"/>
    </location>
</feature>
<accession>A0AAV7J7A7</accession>
<dbReference type="Proteomes" id="UP000826195">
    <property type="component" value="Unassembled WGS sequence"/>
</dbReference>
<dbReference type="Pfam" id="PF02949">
    <property type="entry name" value="7tm_6"/>
    <property type="match status" value="2"/>
</dbReference>
<sequence>MRQLFDRIQEDWKLEFTKKEFEILENYAEDGRKLTKFYATYMYSTMLIYFCMPILPKILDVLAPLNASRPELYLFEAEYFIDQHKYYFPILIHAYITCAVAVSILVAFDTEYVVQVLHGCGIFAVLRYKLEHMVISDNEANLKNDKQIKATTYKMIVDCAILHRKALDFADLLESSRETYFFFVLFVNMAAISITGVQTVLKLDQPTEAVRFGVYTLAQVTHIFYNSYPAQMLYDNSWQMSDAMYSTRKSEVDRSGTMSTTEVISDFFKQPAYKITALTLRIVGLWPLQSKFEGKLLRFLWYFFIMTQMIPQICVCITDFGLETLMSTIPPFTVAIIAGAKMIISTINNNKIIDLMKIMHQDWTSLKSEVEHDIMKKHVEQGRLLTLFISMWYYNSLMVFLLLPVRPKMMTWLGLSKGPADFAFPYPVNYGVDQDKYFYVIEAHMSFCSALVITLIIAADTFFIVFVQHVCGIFTVISHRLKQLSVSNNLNIQLHPSKRDDESFWIIASCIRKHNEAIKFTELLENIYCWIFFISVGLETLLMTFSGVQLVSQMGNIDELFRWGPFAFGQLVHVFVENAISQQLIDYSEGIHDAIVMIKWYRLSIRSRKLITFMIMRSRVTCSISAGKMVIMSMETFGMILKTTMSYFTLLTSVQEE</sequence>
<feature type="transmembrane region" description="Helical" evidence="10">
    <location>
        <begin position="527"/>
        <end position="548"/>
    </location>
</feature>
<evidence type="ECO:0000256" key="2">
    <source>
        <dbReference type="ARBA" id="ARBA00022475"/>
    </source>
</evidence>
<evidence type="ECO:0000256" key="9">
    <source>
        <dbReference type="ARBA" id="ARBA00023224"/>
    </source>
</evidence>
<keyword evidence="2" id="KW-1003">Cell membrane</keyword>
<name>A0AAV7J7A7_COTGL</name>
<keyword evidence="3" id="KW-0716">Sensory transduction</keyword>
<keyword evidence="5" id="KW-0552">Olfaction</keyword>
<keyword evidence="8" id="KW-0675">Receptor</keyword>
<evidence type="ECO:0000256" key="10">
    <source>
        <dbReference type="SAM" id="Phobius"/>
    </source>
</evidence>
<comment type="caution">
    <text evidence="11">The sequence shown here is derived from an EMBL/GenBank/DDBJ whole genome shotgun (WGS) entry which is preliminary data.</text>
</comment>
<evidence type="ECO:0000256" key="1">
    <source>
        <dbReference type="ARBA" id="ARBA00004651"/>
    </source>
</evidence>
<keyword evidence="4 10" id="KW-0812">Transmembrane</keyword>
<organism evidence="11 12">
    <name type="scientific">Cotesia glomerata</name>
    <name type="common">Lepidopteran parasitic wasp</name>
    <name type="synonym">Apanteles glomeratus</name>
    <dbReference type="NCBI Taxonomy" id="32391"/>
    <lineage>
        <taxon>Eukaryota</taxon>
        <taxon>Metazoa</taxon>
        <taxon>Ecdysozoa</taxon>
        <taxon>Arthropoda</taxon>
        <taxon>Hexapoda</taxon>
        <taxon>Insecta</taxon>
        <taxon>Pterygota</taxon>
        <taxon>Neoptera</taxon>
        <taxon>Endopterygota</taxon>
        <taxon>Hymenoptera</taxon>
        <taxon>Apocrita</taxon>
        <taxon>Ichneumonoidea</taxon>
        <taxon>Braconidae</taxon>
        <taxon>Microgastrinae</taxon>
        <taxon>Cotesia</taxon>
    </lineage>
</organism>
<dbReference type="PANTHER" id="PTHR21137">
    <property type="entry name" value="ODORANT RECEPTOR"/>
    <property type="match status" value="1"/>
</dbReference>
<dbReference type="InterPro" id="IPR004117">
    <property type="entry name" value="7tm6_olfct_rcpt"/>
</dbReference>
<evidence type="ECO:0000313" key="11">
    <source>
        <dbReference type="EMBL" id="KAH0568990.1"/>
    </source>
</evidence>
<evidence type="ECO:0008006" key="13">
    <source>
        <dbReference type="Google" id="ProtNLM"/>
    </source>
</evidence>
<dbReference type="GO" id="GO:0005549">
    <property type="term" value="F:odorant binding"/>
    <property type="evidence" value="ECO:0007669"/>
    <property type="project" value="InterPro"/>
</dbReference>
<reference evidence="11 12" key="1">
    <citation type="journal article" date="2021" name="J. Hered.">
        <title>A chromosome-level genome assembly of the parasitoid wasp, Cotesia glomerata (Hymenoptera: Braconidae).</title>
        <authorList>
            <person name="Pinto B.J."/>
            <person name="Weis J.J."/>
            <person name="Gamble T."/>
            <person name="Ode P.J."/>
            <person name="Paul R."/>
            <person name="Zaspel J.M."/>
        </authorList>
    </citation>
    <scope>NUCLEOTIDE SEQUENCE [LARGE SCALE GENOMIC DNA]</scope>
    <source>
        <strain evidence="11">CgM1</strain>
    </source>
</reference>
<feature type="transmembrane region" description="Helical" evidence="10">
    <location>
        <begin position="41"/>
        <end position="65"/>
    </location>
</feature>
<evidence type="ECO:0000313" key="12">
    <source>
        <dbReference type="Proteomes" id="UP000826195"/>
    </source>
</evidence>
<keyword evidence="9" id="KW-0807">Transducer</keyword>
<dbReference type="EMBL" id="JAHXZJ010000001">
    <property type="protein sequence ID" value="KAH0568990.1"/>
    <property type="molecule type" value="Genomic_DNA"/>
</dbReference>
<comment type="subcellular location">
    <subcellularLocation>
        <location evidence="1">Cell membrane</location>
        <topology evidence="1">Multi-pass membrane protein</topology>
    </subcellularLocation>
</comment>
<evidence type="ECO:0000256" key="6">
    <source>
        <dbReference type="ARBA" id="ARBA00022989"/>
    </source>
</evidence>
<keyword evidence="7 10" id="KW-0472">Membrane</keyword>
<keyword evidence="6 10" id="KW-1133">Transmembrane helix</keyword>
<evidence type="ECO:0000256" key="4">
    <source>
        <dbReference type="ARBA" id="ARBA00022692"/>
    </source>
</evidence>
<evidence type="ECO:0000256" key="5">
    <source>
        <dbReference type="ARBA" id="ARBA00022725"/>
    </source>
</evidence>
<proteinExistence type="predicted"/>
<keyword evidence="12" id="KW-1185">Reference proteome</keyword>